<name>A0A9W8K003_9AGAR</name>
<evidence type="ECO:0000313" key="4">
    <source>
        <dbReference type="EMBL" id="KAJ3508806.1"/>
    </source>
</evidence>
<dbReference type="PANTHER" id="PTHR44533:SF4">
    <property type="entry name" value="DEAD_H RNA HELICASE, PUTATIVE-RELATED"/>
    <property type="match status" value="1"/>
</dbReference>
<feature type="compositionally biased region" description="Polar residues" evidence="3">
    <location>
        <begin position="225"/>
        <end position="253"/>
    </location>
</feature>
<keyword evidence="5" id="KW-1185">Reference proteome</keyword>
<gene>
    <name evidence="4" type="ORF">NLJ89_g5556</name>
</gene>
<keyword evidence="1" id="KW-0378">Hydrolase</keyword>
<proteinExistence type="predicted"/>
<evidence type="ECO:0000256" key="3">
    <source>
        <dbReference type="SAM" id="MobiDB-lite"/>
    </source>
</evidence>
<reference evidence="4" key="1">
    <citation type="submission" date="2022-07" db="EMBL/GenBank/DDBJ databases">
        <title>Genome Sequence of Agrocybe chaxingu.</title>
        <authorList>
            <person name="Buettner E."/>
        </authorList>
    </citation>
    <scope>NUCLEOTIDE SEQUENCE</scope>
    <source>
        <strain evidence="4">MP-N11</strain>
    </source>
</reference>
<dbReference type="GO" id="GO:0004386">
    <property type="term" value="F:helicase activity"/>
    <property type="evidence" value="ECO:0007669"/>
    <property type="project" value="UniProtKB-KW"/>
</dbReference>
<dbReference type="OrthoDB" id="2320933at2759"/>
<dbReference type="GO" id="GO:0005737">
    <property type="term" value="C:cytoplasm"/>
    <property type="evidence" value="ECO:0007669"/>
    <property type="project" value="TreeGrafter"/>
</dbReference>
<evidence type="ECO:0000256" key="1">
    <source>
        <dbReference type="ARBA" id="ARBA00022801"/>
    </source>
</evidence>
<organism evidence="4 5">
    <name type="scientific">Agrocybe chaxingu</name>
    <dbReference type="NCBI Taxonomy" id="84603"/>
    <lineage>
        <taxon>Eukaryota</taxon>
        <taxon>Fungi</taxon>
        <taxon>Dikarya</taxon>
        <taxon>Basidiomycota</taxon>
        <taxon>Agaricomycotina</taxon>
        <taxon>Agaricomycetes</taxon>
        <taxon>Agaricomycetidae</taxon>
        <taxon>Agaricales</taxon>
        <taxon>Agaricineae</taxon>
        <taxon>Strophariaceae</taxon>
        <taxon>Agrocybe</taxon>
    </lineage>
</organism>
<dbReference type="EMBL" id="JANKHO010000530">
    <property type="protein sequence ID" value="KAJ3508806.1"/>
    <property type="molecule type" value="Genomic_DNA"/>
</dbReference>
<feature type="region of interest" description="Disordered" evidence="3">
    <location>
        <begin position="207"/>
        <end position="253"/>
    </location>
</feature>
<evidence type="ECO:0000313" key="5">
    <source>
        <dbReference type="Proteomes" id="UP001148786"/>
    </source>
</evidence>
<comment type="caution">
    <text evidence="4">The sequence shown here is derived from an EMBL/GenBank/DDBJ whole genome shotgun (WGS) entry which is preliminary data.</text>
</comment>
<keyword evidence="2" id="KW-0347">Helicase</keyword>
<evidence type="ECO:0000256" key="2">
    <source>
        <dbReference type="ARBA" id="ARBA00022806"/>
    </source>
</evidence>
<dbReference type="PANTHER" id="PTHR44533">
    <property type="entry name" value="DEAD/H RNA HELICASE, PUTATIVE-RELATED"/>
    <property type="match status" value="1"/>
</dbReference>
<dbReference type="AlphaFoldDB" id="A0A9W8K003"/>
<dbReference type="GO" id="GO:0016787">
    <property type="term" value="F:hydrolase activity"/>
    <property type="evidence" value="ECO:0007669"/>
    <property type="project" value="UniProtKB-KW"/>
</dbReference>
<keyword evidence="2" id="KW-0547">Nucleotide-binding</keyword>
<accession>A0A9W8K003</accession>
<keyword evidence="2" id="KW-0067">ATP-binding</keyword>
<protein>
    <submittedName>
        <fullName evidence="4">Uncharacterized protein</fullName>
    </submittedName>
</protein>
<sequence>MIVLPPLPEIARTALLDHDRQILQIFQGYALAYATQYVATLGADVTLPLSNVQYTAKSTDIQEQSVFSTYLKENAIRPSIRSLFVATSGIGDSFRSVLELTQTAHSGLKLHSHAIPSMSQFVVGPDNKYDLLEHGLNAYILDFWTHGQVTTLARANGIRRGDIWYNLQDFYLTLLAIRASLQQLMTEALSFNASPFAAAADVLFDPAESEPLPNDESDIGEAATQVDSSTAESSDPTLVGTPSTSEGTPVSSLNAHALRPKHVGKADWRVYEVLDSVCTEFGEKFKAMWA</sequence>
<dbReference type="InterPro" id="IPR052431">
    <property type="entry name" value="SKI2_subfamily_helicases"/>
</dbReference>
<dbReference type="Proteomes" id="UP001148786">
    <property type="component" value="Unassembled WGS sequence"/>
</dbReference>